<dbReference type="GO" id="GO:0043748">
    <property type="term" value="F:O-succinylbenzoate synthase activity"/>
    <property type="evidence" value="ECO:0007669"/>
    <property type="project" value="UniProtKB-EC"/>
</dbReference>
<keyword evidence="3 4" id="KW-0456">Lyase</keyword>
<dbReference type="PANTHER" id="PTHR48073">
    <property type="entry name" value="O-SUCCINYLBENZOATE SYNTHASE-RELATED"/>
    <property type="match status" value="1"/>
</dbReference>
<comment type="function">
    <text evidence="4">Converts 2-succinyl-6-hydroxy-2,4-cyclohexadiene-1-carboxylate (SHCHC) to 2-succinylbenzoate (OSB).</text>
</comment>
<feature type="active site" description="Proton donor" evidence="4">
    <location>
        <position position="159"/>
    </location>
</feature>
<dbReference type="SMART" id="SM00922">
    <property type="entry name" value="MR_MLE"/>
    <property type="match status" value="1"/>
</dbReference>
<comment type="similarity">
    <text evidence="4">Belongs to the mandelate racemase/muconate lactonizing enzyme family. MenC type 1 subfamily.</text>
</comment>
<comment type="pathway">
    <text evidence="4">Quinol/quinone metabolism; menaquinone biosynthesis.</text>
</comment>
<dbReference type="SFLD" id="SFLDF00009">
    <property type="entry name" value="o-succinylbenzoate_synthase"/>
    <property type="match status" value="1"/>
</dbReference>
<dbReference type="GO" id="GO:0000287">
    <property type="term" value="F:magnesium ion binding"/>
    <property type="evidence" value="ECO:0007669"/>
    <property type="project" value="UniProtKB-UniRule"/>
</dbReference>
<sequence>MRLRPFSVGLATPLDTARGRIAEREGFLVGTGPGDGDSAAPGLGEATPLPGWTESLSACESALREVRDGDDDGLVGDALDRLDPAETPAARHGLALALADASARGGGQSLAARLAAEHGLPTPAETVPVNATVGDGDREATAAAATRAVAEGFGCVKVKVGARPLDADVERLRAVREAVGDAVAIRADANGAWDLATAREALDRLAPLDLAYVEQPLPAGDLDGAAALRGDRDGRERDGGGSEPSIPIALDESLARRELDAVLEADAADVVVLKPMALGGPDRALAAAATARAAGVEPVITTTIDAVVARTAAVHVAAAVPDVAPCGLATASLLDDDLAPDPCPVADGELLVPDGPGLAGDAFDGLP</sequence>
<comment type="pathway">
    <text evidence="4">Quinol/quinone metabolism; 1,4-dihydroxy-2-naphthoate biosynthesis; 1,4-dihydroxy-2-naphthoate from chorismate: step 4/7.</text>
</comment>
<dbReference type="GO" id="GO:0009234">
    <property type="term" value="P:menaquinone biosynthetic process"/>
    <property type="evidence" value="ECO:0007669"/>
    <property type="project" value="UniProtKB-UniRule"/>
</dbReference>
<dbReference type="InterPro" id="IPR036849">
    <property type="entry name" value="Enolase-like_C_sf"/>
</dbReference>
<evidence type="ECO:0000256" key="4">
    <source>
        <dbReference type="HAMAP-Rule" id="MF_00470"/>
    </source>
</evidence>
<feature type="binding site" evidence="4">
    <location>
        <position position="251"/>
    </location>
    <ligand>
        <name>Mg(2+)</name>
        <dbReference type="ChEBI" id="CHEBI:18420"/>
    </ligand>
</feature>
<dbReference type="EMBL" id="JBHSZZ010000079">
    <property type="protein sequence ID" value="MFC7188218.1"/>
    <property type="molecule type" value="Genomic_DNA"/>
</dbReference>
<dbReference type="AlphaFoldDB" id="A0ABD5YG42"/>
<dbReference type="InterPro" id="IPR029065">
    <property type="entry name" value="Enolase_C-like"/>
</dbReference>
<keyword evidence="8" id="KW-1185">Reference proteome</keyword>
<feature type="binding site" evidence="4">
    <location>
        <position position="214"/>
    </location>
    <ligand>
        <name>Mg(2+)</name>
        <dbReference type="ChEBI" id="CHEBI:18420"/>
    </ligand>
</feature>
<comment type="catalytic activity">
    <reaction evidence="4">
        <text>(1R,6R)-6-hydroxy-2-succinyl-cyclohexa-2,4-diene-1-carboxylate = 2-succinylbenzoate + H2O</text>
        <dbReference type="Rhea" id="RHEA:10196"/>
        <dbReference type="ChEBI" id="CHEBI:15377"/>
        <dbReference type="ChEBI" id="CHEBI:18325"/>
        <dbReference type="ChEBI" id="CHEBI:58689"/>
        <dbReference type="EC" id="4.2.1.113"/>
    </reaction>
</comment>
<dbReference type="Gene3D" id="3.30.390.10">
    <property type="entry name" value="Enolase-like, N-terminal domain"/>
    <property type="match status" value="1"/>
</dbReference>
<keyword evidence="2 4" id="KW-0460">Magnesium</keyword>
<gene>
    <name evidence="4" type="primary">menC</name>
    <name evidence="7" type="ORF">ACFQMK_15315</name>
</gene>
<dbReference type="Pfam" id="PF13378">
    <property type="entry name" value="MR_MLE_C"/>
    <property type="match status" value="1"/>
</dbReference>
<comment type="caution">
    <text evidence="7">The sequence shown here is derived from an EMBL/GenBank/DDBJ whole genome shotgun (WGS) entry which is preliminary data.</text>
</comment>
<dbReference type="InterPro" id="IPR029017">
    <property type="entry name" value="Enolase-like_N"/>
</dbReference>
<dbReference type="SUPFAM" id="SSF54826">
    <property type="entry name" value="Enolase N-terminal domain-like"/>
    <property type="match status" value="1"/>
</dbReference>
<accession>A0ABD5YG42</accession>
<feature type="binding site" evidence="4">
    <location>
        <position position="188"/>
    </location>
    <ligand>
        <name>Mg(2+)</name>
        <dbReference type="ChEBI" id="CHEBI:18420"/>
    </ligand>
</feature>
<evidence type="ECO:0000313" key="8">
    <source>
        <dbReference type="Proteomes" id="UP001596390"/>
    </source>
</evidence>
<dbReference type="Proteomes" id="UP001596390">
    <property type="component" value="Unassembled WGS sequence"/>
</dbReference>
<dbReference type="RefSeq" id="WP_267665660.1">
    <property type="nucleotide sequence ID" value="NZ_JAODIX010000079.1"/>
</dbReference>
<evidence type="ECO:0000256" key="1">
    <source>
        <dbReference type="ARBA" id="ARBA00022723"/>
    </source>
</evidence>
<dbReference type="PROSITE" id="PS00909">
    <property type="entry name" value="MR_MLE_2"/>
    <property type="match status" value="1"/>
</dbReference>
<dbReference type="InterPro" id="IPR018110">
    <property type="entry name" value="Mandel_Rmase/mucon_lact_enz_CS"/>
</dbReference>
<protein>
    <recommendedName>
        <fullName evidence="4">o-succinylbenzoate synthase</fullName>
        <shortName evidence="4">OSB synthase</shortName>
        <shortName evidence="4">OSBS</shortName>
        <ecNumber evidence="4">4.2.1.113</ecNumber>
    </recommendedName>
    <alternativeName>
        <fullName evidence="4">4-(2'-carboxyphenyl)-4-oxybutyric acid synthase</fullName>
    </alternativeName>
    <alternativeName>
        <fullName evidence="4">o-succinylbenzoic acid synthase</fullName>
    </alternativeName>
</protein>
<keyword evidence="1 4" id="KW-0479">Metal-binding</keyword>
<evidence type="ECO:0000259" key="6">
    <source>
        <dbReference type="SMART" id="SM00922"/>
    </source>
</evidence>
<evidence type="ECO:0000313" key="7">
    <source>
        <dbReference type="EMBL" id="MFC7188218.1"/>
    </source>
</evidence>
<evidence type="ECO:0000256" key="3">
    <source>
        <dbReference type="ARBA" id="ARBA00023239"/>
    </source>
</evidence>
<organism evidence="7 8">
    <name type="scientific">Halorubrum yunnanense</name>
    <dbReference type="NCBI Taxonomy" id="1526162"/>
    <lineage>
        <taxon>Archaea</taxon>
        <taxon>Methanobacteriati</taxon>
        <taxon>Methanobacteriota</taxon>
        <taxon>Stenosarchaea group</taxon>
        <taxon>Halobacteria</taxon>
        <taxon>Halobacteriales</taxon>
        <taxon>Haloferacaceae</taxon>
        <taxon>Halorubrum</taxon>
    </lineage>
</organism>
<dbReference type="SUPFAM" id="SSF51604">
    <property type="entry name" value="Enolase C-terminal domain-like"/>
    <property type="match status" value="1"/>
</dbReference>
<comment type="cofactor">
    <cofactor evidence="4">
        <name>a divalent metal cation</name>
        <dbReference type="ChEBI" id="CHEBI:60240"/>
    </cofactor>
</comment>
<dbReference type="InterPro" id="IPR013342">
    <property type="entry name" value="Mandelate_racemase_C"/>
</dbReference>
<dbReference type="InterPro" id="IPR010196">
    <property type="entry name" value="OSB_synthase_MenC1"/>
</dbReference>
<name>A0ABD5YG42_9EURY</name>
<proteinExistence type="inferred from homology"/>
<keyword evidence="4" id="KW-0474">Menaquinone biosynthesis</keyword>
<dbReference type="HAMAP" id="MF_00470">
    <property type="entry name" value="MenC_1"/>
    <property type="match status" value="1"/>
</dbReference>
<dbReference type="EC" id="4.2.1.113" evidence="4"/>
<feature type="region of interest" description="Disordered" evidence="5">
    <location>
        <begin position="27"/>
        <end position="52"/>
    </location>
</feature>
<feature type="compositionally biased region" description="Basic and acidic residues" evidence="5">
    <location>
        <begin position="229"/>
        <end position="240"/>
    </location>
</feature>
<feature type="active site" description="Proton acceptor" evidence="4">
    <location>
        <position position="274"/>
    </location>
</feature>
<reference evidence="7 8" key="1">
    <citation type="journal article" date="2019" name="Int. J. Syst. Evol. Microbiol.">
        <title>The Global Catalogue of Microorganisms (GCM) 10K type strain sequencing project: providing services to taxonomists for standard genome sequencing and annotation.</title>
        <authorList>
            <consortium name="The Broad Institute Genomics Platform"/>
            <consortium name="The Broad Institute Genome Sequencing Center for Infectious Disease"/>
            <person name="Wu L."/>
            <person name="Ma J."/>
        </authorList>
    </citation>
    <scope>NUCLEOTIDE SEQUENCE [LARGE SCALE GENOMIC DNA]</scope>
    <source>
        <strain evidence="7 8">Q85</strain>
    </source>
</reference>
<feature type="region of interest" description="Disordered" evidence="5">
    <location>
        <begin position="223"/>
        <end position="247"/>
    </location>
</feature>
<evidence type="ECO:0000256" key="5">
    <source>
        <dbReference type="SAM" id="MobiDB-lite"/>
    </source>
</evidence>
<dbReference type="SFLD" id="SFLDS00001">
    <property type="entry name" value="Enolase"/>
    <property type="match status" value="1"/>
</dbReference>
<dbReference type="PANTHER" id="PTHR48073:SF2">
    <property type="entry name" value="O-SUCCINYLBENZOATE SYNTHASE"/>
    <property type="match status" value="1"/>
</dbReference>
<dbReference type="SFLD" id="SFLDG00180">
    <property type="entry name" value="muconate_cycloisomerase"/>
    <property type="match status" value="1"/>
</dbReference>
<feature type="domain" description="Mandelate racemase/muconate lactonizing enzyme C-terminal" evidence="6">
    <location>
        <begin position="138"/>
        <end position="235"/>
    </location>
</feature>
<evidence type="ECO:0000256" key="2">
    <source>
        <dbReference type="ARBA" id="ARBA00022842"/>
    </source>
</evidence>
<dbReference type="Gene3D" id="3.20.20.120">
    <property type="entry name" value="Enolase-like C-terminal domain"/>
    <property type="match status" value="1"/>
</dbReference>